<gene>
    <name evidence="10" type="primary">holB</name>
    <name evidence="10" type="ORF">QG404_07015</name>
</gene>
<dbReference type="Gene3D" id="3.40.50.300">
    <property type="entry name" value="P-loop containing nucleotide triphosphate hydrolases"/>
    <property type="match status" value="1"/>
</dbReference>
<evidence type="ECO:0000256" key="3">
    <source>
        <dbReference type="ARBA" id="ARBA00022679"/>
    </source>
</evidence>
<evidence type="ECO:0000256" key="1">
    <source>
        <dbReference type="ARBA" id="ARBA00012417"/>
    </source>
</evidence>
<dbReference type="InterPro" id="IPR015199">
    <property type="entry name" value="DNA_pol_III_delta_C"/>
</dbReference>
<evidence type="ECO:0000259" key="9">
    <source>
        <dbReference type="Pfam" id="PF21500"/>
    </source>
</evidence>
<evidence type="ECO:0000256" key="2">
    <source>
        <dbReference type="ARBA" id="ARBA00014363"/>
    </source>
</evidence>
<dbReference type="InterPro" id="IPR048731">
    <property type="entry name" value="HolB_lid-gammaproteobact"/>
</dbReference>
<evidence type="ECO:0000313" key="11">
    <source>
        <dbReference type="Proteomes" id="UP001231859"/>
    </source>
</evidence>
<dbReference type="NCBIfam" id="TIGR00678">
    <property type="entry name" value="holB"/>
    <property type="match status" value="1"/>
</dbReference>
<reference evidence="10 11" key="1">
    <citation type="submission" date="2023-04" db="EMBL/GenBank/DDBJ databases">
        <title>Genome dynamics across the evolutionary transition to endosymbiosis.</title>
        <authorList>
            <person name="Siozios S."/>
            <person name="Nadal-Jimenez P."/>
            <person name="Azagi T."/>
            <person name="Sprong H."/>
            <person name="Frost C.L."/>
            <person name="Parratt S.R."/>
            <person name="Taylor G."/>
            <person name="Brettell L."/>
            <person name="Lew K.C."/>
            <person name="Croft L."/>
            <person name="King K.C."/>
            <person name="Brockhurst M.A."/>
            <person name="Hypsa V."/>
            <person name="Novakova E."/>
            <person name="Darby A.C."/>
            <person name="Hurst G.D.D."/>
        </authorList>
    </citation>
    <scope>NUCLEOTIDE SEQUENCE [LARGE SCALE GENOMIC DNA]</scope>
    <source>
        <strain evidence="11">aApi_AU</strain>
    </source>
</reference>
<protein>
    <recommendedName>
        <fullName evidence="2">DNA polymerase III subunit delta'</fullName>
        <ecNumber evidence="1">2.7.7.7</ecNumber>
    </recommendedName>
</protein>
<dbReference type="InterPro" id="IPR027417">
    <property type="entry name" value="P-loop_NTPase"/>
</dbReference>
<evidence type="ECO:0000256" key="6">
    <source>
        <dbReference type="ARBA" id="ARBA00022932"/>
    </source>
</evidence>
<dbReference type="Pfam" id="PF13177">
    <property type="entry name" value="DNA_pol3_delta2"/>
    <property type="match status" value="1"/>
</dbReference>
<dbReference type="InterPro" id="IPR008921">
    <property type="entry name" value="DNA_pol3_clamp-load_cplx_C"/>
</dbReference>
<evidence type="ECO:0000259" key="8">
    <source>
        <dbReference type="Pfam" id="PF09115"/>
    </source>
</evidence>
<keyword evidence="5" id="KW-0235">DNA replication</keyword>
<name>A0ABY8P542_9GAMM</name>
<dbReference type="EC" id="2.7.7.7" evidence="1"/>
<comment type="catalytic activity">
    <reaction evidence="7">
        <text>DNA(n) + a 2'-deoxyribonucleoside 5'-triphosphate = DNA(n+1) + diphosphate</text>
        <dbReference type="Rhea" id="RHEA:22508"/>
        <dbReference type="Rhea" id="RHEA-COMP:17339"/>
        <dbReference type="Rhea" id="RHEA-COMP:17340"/>
        <dbReference type="ChEBI" id="CHEBI:33019"/>
        <dbReference type="ChEBI" id="CHEBI:61560"/>
        <dbReference type="ChEBI" id="CHEBI:173112"/>
        <dbReference type="EC" id="2.7.7.7"/>
    </reaction>
</comment>
<evidence type="ECO:0000256" key="7">
    <source>
        <dbReference type="ARBA" id="ARBA00049244"/>
    </source>
</evidence>
<dbReference type="Pfam" id="PF09115">
    <property type="entry name" value="DNApol3-delta_C"/>
    <property type="match status" value="1"/>
</dbReference>
<dbReference type="GO" id="GO:0003887">
    <property type="term" value="F:DNA-directed DNA polymerase activity"/>
    <property type="evidence" value="ECO:0007669"/>
    <property type="project" value="UniProtKB-EC"/>
</dbReference>
<dbReference type="RefSeq" id="WP_280939571.1">
    <property type="nucleotide sequence ID" value="NZ_CP123759.1"/>
</dbReference>
<dbReference type="Gene3D" id="1.20.272.10">
    <property type="match status" value="1"/>
</dbReference>
<dbReference type="SUPFAM" id="SSF52540">
    <property type="entry name" value="P-loop containing nucleoside triphosphate hydrolases"/>
    <property type="match status" value="1"/>
</dbReference>
<sequence length="329" mass="37450">MNWYPWLNHAYRQIIAMHQNKQGHHALLLHANAGMGSEALVYAISRWLICQQPSAMKSCGSCHSCQLMLANTHPDWHKIDAEKGKNTIGIESIRYLTEVLVSHAQQGGAKVIWFPRIEALTEAASNALLKTLEEPTNNTYFLLECRDPALLLATLRSRCFYYYLPAPERKTAISWLQKQKISLALVDIETAVKLNAAAPLAALALLQPENWLKRKQFCQSLMQHLVTKTLFSWLPELNQPDAAERINWLISLLLDAVKYQQQADNYCVNQDQLLLITKLAAINSAEVLLKSATEWQNCRHQLMSVMGLNQELRLASQLINWQRALHPHN</sequence>
<keyword evidence="6" id="KW-0239">DNA-directed DNA polymerase</keyword>
<evidence type="ECO:0000313" key="10">
    <source>
        <dbReference type="EMBL" id="WGO84613.1"/>
    </source>
</evidence>
<organism evidence="10 11">
    <name type="scientific">Arsenophonus apicola</name>
    <dbReference type="NCBI Taxonomy" id="2879119"/>
    <lineage>
        <taxon>Bacteria</taxon>
        <taxon>Pseudomonadati</taxon>
        <taxon>Pseudomonadota</taxon>
        <taxon>Gammaproteobacteria</taxon>
        <taxon>Enterobacterales</taxon>
        <taxon>Morganellaceae</taxon>
        <taxon>Arsenophonus</taxon>
    </lineage>
</organism>
<dbReference type="EMBL" id="CP123759">
    <property type="protein sequence ID" value="WGO84613.1"/>
    <property type="molecule type" value="Genomic_DNA"/>
</dbReference>
<feature type="domain" description="DNA polymerase III subunit delta' AAA+ ATPase lid" evidence="9">
    <location>
        <begin position="167"/>
        <end position="207"/>
    </location>
</feature>
<evidence type="ECO:0000256" key="4">
    <source>
        <dbReference type="ARBA" id="ARBA00022695"/>
    </source>
</evidence>
<keyword evidence="4 10" id="KW-0548">Nucleotidyltransferase</keyword>
<dbReference type="PANTHER" id="PTHR11669:SF8">
    <property type="entry name" value="DNA POLYMERASE III SUBUNIT DELTA"/>
    <property type="match status" value="1"/>
</dbReference>
<evidence type="ECO:0000256" key="5">
    <source>
        <dbReference type="ARBA" id="ARBA00022705"/>
    </source>
</evidence>
<dbReference type="InterPro" id="IPR050238">
    <property type="entry name" value="DNA_Rep/Repair_Clamp_Loader"/>
</dbReference>
<dbReference type="PANTHER" id="PTHR11669">
    <property type="entry name" value="REPLICATION FACTOR C / DNA POLYMERASE III GAMMA-TAU SUBUNIT"/>
    <property type="match status" value="1"/>
</dbReference>
<dbReference type="SUPFAM" id="SSF48019">
    <property type="entry name" value="post-AAA+ oligomerization domain-like"/>
    <property type="match status" value="1"/>
</dbReference>
<dbReference type="Pfam" id="PF21500">
    <property type="entry name" value="HolB_lid"/>
    <property type="match status" value="1"/>
</dbReference>
<keyword evidence="11" id="KW-1185">Reference proteome</keyword>
<accession>A0ABY8P542</accession>
<proteinExistence type="predicted"/>
<keyword evidence="3 10" id="KW-0808">Transferase</keyword>
<dbReference type="InterPro" id="IPR004622">
    <property type="entry name" value="DNA_pol_HolB"/>
</dbReference>
<dbReference type="Proteomes" id="UP001231859">
    <property type="component" value="Chromosome"/>
</dbReference>
<feature type="domain" description="DNA polymerase III delta subunit C-terminal" evidence="8">
    <location>
        <begin position="209"/>
        <end position="322"/>
    </location>
</feature>